<keyword evidence="6 8" id="KW-0342">GTP-binding</keyword>
<evidence type="ECO:0000256" key="7">
    <source>
        <dbReference type="ARBA" id="ARBA00023150"/>
    </source>
</evidence>
<proteinExistence type="inferred from homology"/>
<comment type="catalytic activity">
    <reaction evidence="8">
        <text>Mo-molybdopterin + GTP + H(+) = Mo-molybdopterin guanine dinucleotide + diphosphate</text>
        <dbReference type="Rhea" id="RHEA:34243"/>
        <dbReference type="ChEBI" id="CHEBI:15378"/>
        <dbReference type="ChEBI" id="CHEBI:33019"/>
        <dbReference type="ChEBI" id="CHEBI:37565"/>
        <dbReference type="ChEBI" id="CHEBI:71302"/>
        <dbReference type="ChEBI" id="CHEBI:71310"/>
        <dbReference type="EC" id="2.7.7.77"/>
    </reaction>
</comment>
<dbReference type="InterPro" id="IPR029044">
    <property type="entry name" value="Nucleotide-diphossugar_trans"/>
</dbReference>
<feature type="domain" description="MobA-like NTP transferase" evidence="9">
    <location>
        <begin position="11"/>
        <end position="161"/>
    </location>
</feature>
<evidence type="ECO:0000256" key="5">
    <source>
        <dbReference type="ARBA" id="ARBA00022842"/>
    </source>
</evidence>
<dbReference type="HAMAP" id="MF_00316">
    <property type="entry name" value="MobA"/>
    <property type="match status" value="1"/>
</dbReference>
<organism evidence="10 11">
    <name type="scientific">Fictibacillus enclensis</name>
    <dbReference type="NCBI Taxonomy" id="1017270"/>
    <lineage>
        <taxon>Bacteria</taxon>
        <taxon>Bacillati</taxon>
        <taxon>Bacillota</taxon>
        <taxon>Bacilli</taxon>
        <taxon>Bacillales</taxon>
        <taxon>Fictibacillaceae</taxon>
        <taxon>Fictibacillus</taxon>
    </lineage>
</organism>
<comment type="cofactor">
    <cofactor evidence="8">
        <name>Mg(2+)</name>
        <dbReference type="ChEBI" id="CHEBI:18420"/>
    </cofactor>
</comment>
<dbReference type="RefSeq" id="WP_061971053.1">
    <property type="nucleotide sequence ID" value="NZ_FMAV01000001.1"/>
</dbReference>
<sequence>MGSLRKIHRTGIVLAGGGSTRFPFHKAFARYKDRYFYELAVGCLKQITDEVVLVSQSDISDRMKHADAKLIFDFPQYQGQGPLAGILSGMESGEESDWYAVATCDMPFVMPLLFEKLFSIADQKPGTQAVVPVAAGRNQPLAAIYHKSCKGHIVRLLLEERRSMYGLLQSVNTIFVEAEDYDLPQEMFININTADEYKQYIENGRFE</sequence>
<dbReference type="GO" id="GO:0006777">
    <property type="term" value="P:Mo-molybdopterin cofactor biosynthetic process"/>
    <property type="evidence" value="ECO:0007669"/>
    <property type="project" value="UniProtKB-KW"/>
</dbReference>
<dbReference type="SUPFAM" id="SSF53448">
    <property type="entry name" value="Nucleotide-diphospho-sugar transferases"/>
    <property type="match status" value="1"/>
</dbReference>
<comment type="caution">
    <text evidence="10">The sequence shown here is derived from an EMBL/GenBank/DDBJ whole genome shotgun (WGS) entry which is preliminary data.</text>
</comment>
<keyword evidence="1 8" id="KW-0963">Cytoplasm</keyword>
<keyword evidence="2 8" id="KW-0808">Transferase</keyword>
<evidence type="ECO:0000256" key="6">
    <source>
        <dbReference type="ARBA" id="ARBA00023134"/>
    </source>
</evidence>
<dbReference type="PANTHER" id="PTHR19136">
    <property type="entry name" value="MOLYBDENUM COFACTOR GUANYLYLTRANSFERASE"/>
    <property type="match status" value="1"/>
</dbReference>
<dbReference type="Proteomes" id="UP000054099">
    <property type="component" value="Unassembled WGS sequence"/>
</dbReference>
<keyword evidence="11" id="KW-1185">Reference proteome</keyword>
<evidence type="ECO:0000313" key="11">
    <source>
        <dbReference type="Proteomes" id="UP000054099"/>
    </source>
</evidence>
<feature type="binding site" evidence="8">
    <location>
        <position position="73"/>
    </location>
    <ligand>
        <name>GTP</name>
        <dbReference type="ChEBI" id="CHEBI:37565"/>
    </ligand>
</feature>
<dbReference type="AlphaFoldDB" id="A0A0V8JFF7"/>
<dbReference type="GO" id="GO:0005737">
    <property type="term" value="C:cytoplasm"/>
    <property type="evidence" value="ECO:0007669"/>
    <property type="project" value="UniProtKB-SubCell"/>
</dbReference>
<dbReference type="PANTHER" id="PTHR19136:SF81">
    <property type="entry name" value="MOLYBDENUM COFACTOR GUANYLYLTRANSFERASE"/>
    <property type="match status" value="1"/>
</dbReference>
<evidence type="ECO:0000256" key="4">
    <source>
        <dbReference type="ARBA" id="ARBA00022741"/>
    </source>
</evidence>
<feature type="binding site" evidence="8">
    <location>
        <begin position="14"/>
        <end position="16"/>
    </location>
    <ligand>
        <name>GTP</name>
        <dbReference type="ChEBI" id="CHEBI:37565"/>
    </ligand>
</feature>
<dbReference type="CDD" id="cd02503">
    <property type="entry name" value="MobA"/>
    <property type="match status" value="1"/>
</dbReference>
<keyword evidence="7 8" id="KW-0501">Molybdenum cofactor biosynthesis</keyword>
<reference evidence="10 11" key="1">
    <citation type="journal article" date="2014" name="Antonie Van Leeuwenhoek">
        <title>Fictibacillus enclensis sp. nov., isolated from marine sediment.</title>
        <authorList>
            <person name="Dastager S.G."/>
            <person name="Mawlankar R."/>
            <person name="Srinivasan K."/>
            <person name="Tang S.K."/>
            <person name="Lee J.C."/>
            <person name="Ramana V.V."/>
            <person name="Shouche Y.S."/>
        </authorList>
    </citation>
    <scope>NUCLEOTIDE SEQUENCE [LARGE SCALE GENOMIC DNA]</scope>
    <source>
        <strain evidence="10 11">NIO-1003</strain>
    </source>
</reference>
<evidence type="ECO:0000259" key="9">
    <source>
        <dbReference type="Pfam" id="PF12804"/>
    </source>
</evidence>
<dbReference type="GO" id="GO:0061603">
    <property type="term" value="F:molybdenum cofactor guanylyltransferase activity"/>
    <property type="evidence" value="ECO:0007669"/>
    <property type="project" value="UniProtKB-EC"/>
</dbReference>
<dbReference type="EC" id="2.7.7.77" evidence="8"/>
<feature type="binding site" evidence="8">
    <location>
        <position position="26"/>
    </location>
    <ligand>
        <name>GTP</name>
        <dbReference type="ChEBI" id="CHEBI:37565"/>
    </ligand>
</feature>
<evidence type="ECO:0000256" key="1">
    <source>
        <dbReference type="ARBA" id="ARBA00022490"/>
    </source>
</evidence>
<dbReference type="Gene3D" id="3.90.550.10">
    <property type="entry name" value="Spore Coat Polysaccharide Biosynthesis Protein SpsA, Chain A"/>
    <property type="match status" value="1"/>
</dbReference>
<feature type="binding site" evidence="8">
    <location>
        <position position="105"/>
    </location>
    <ligand>
        <name>Mg(2+)</name>
        <dbReference type="ChEBI" id="CHEBI:18420"/>
    </ligand>
</feature>
<comment type="subcellular location">
    <subcellularLocation>
        <location evidence="8">Cytoplasm</location>
    </subcellularLocation>
</comment>
<dbReference type="InterPro" id="IPR025877">
    <property type="entry name" value="MobA-like_NTP_Trfase"/>
</dbReference>
<evidence type="ECO:0000313" key="10">
    <source>
        <dbReference type="EMBL" id="KSU85755.1"/>
    </source>
</evidence>
<comment type="function">
    <text evidence="8">Transfers a GMP moiety from GTP to Mo-molybdopterin (Mo-MPT) cofactor (Moco or molybdenum cofactor) to form Mo-molybdopterin guanine dinucleotide (Mo-MGD) cofactor.</text>
</comment>
<dbReference type="EMBL" id="LNQN01000001">
    <property type="protein sequence ID" value="KSU85755.1"/>
    <property type="molecule type" value="Genomic_DNA"/>
</dbReference>
<keyword evidence="5 8" id="KW-0460">Magnesium</keyword>
<dbReference type="Pfam" id="PF12804">
    <property type="entry name" value="NTP_transf_3"/>
    <property type="match status" value="1"/>
</dbReference>
<comment type="similarity">
    <text evidence="8">Belongs to the MobA family.</text>
</comment>
<dbReference type="InterPro" id="IPR013482">
    <property type="entry name" value="Molybde_CF_guanTrfase"/>
</dbReference>
<gene>
    <name evidence="8" type="primary">mobA</name>
    <name evidence="10" type="ORF">AS030_09730</name>
</gene>
<protein>
    <recommendedName>
        <fullName evidence="8">Probable molybdenum cofactor guanylyltransferase</fullName>
        <shortName evidence="8">MoCo guanylyltransferase</shortName>
        <ecNumber evidence="8">2.7.7.77</ecNumber>
    </recommendedName>
    <alternativeName>
        <fullName evidence="8">GTP:molybdopterin guanylyltransferase</fullName>
    </alternativeName>
    <alternativeName>
        <fullName evidence="8">Mo-MPT guanylyltransferase</fullName>
    </alternativeName>
    <alternativeName>
        <fullName evidence="8">Molybdopterin guanylyltransferase</fullName>
    </alternativeName>
    <alternativeName>
        <fullName evidence="8">Molybdopterin-guanine dinucleotide synthase</fullName>
        <shortName evidence="8">MGD synthase</shortName>
    </alternativeName>
</protein>
<keyword evidence="3 8" id="KW-0479">Metal-binding</keyword>
<accession>A0A0V8JFF7</accession>
<comment type="domain">
    <text evidence="8">The N-terminal domain determines nucleotide recognition and specific binding, while the C-terminal domain determines the specific binding to the target protein.</text>
</comment>
<evidence type="ECO:0000256" key="3">
    <source>
        <dbReference type="ARBA" id="ARBA00022723"/>
    </source>
</evidence>
<name>A0A0V8JFF7_9BACL</name>
<comment type="caution">
    <text evidence="8">Lacks conserved residue(s) required for the propagation of feature annotation.</text>
</comment>
<evidence type="ECO:0000256" key="2">
    <source>
        <dbReference type="ARBA" id="ARBA00022679"/>
    </source>
</evidence>
<dbReference type="OrthoDB" id="9788394at2"/>
<keyword evidence="4 8" id="KW-0547">Nucleotide-binding</keyword>
<feature type="binding site" evidence="8">
    <location>
        <position position="105"/>
    </location>
    <ligand>
        <name>GTP</name>
        <dbReference type="ChEBI" id="CHEBI:37565"/>
    </ligand>
</feature>
<evidence type="ECO:0000256" key="8">
    <source>
        <dbReference type="HAMAP-Rule" id="MF_00316"/>
    </source>
</evidence>
<dbReference type="GO" id="GO:0005525">
    <property type="term" value="F:GTP binding"/>
    <property type="evidence" value="ECO:0007669"/>
    <property type="project" value="UniProtKB-UniRule"/>
</dbReference>
<dbReference type="GO" id="GO:0046872">
    <property type="term" value="F:metal ion binding"/>
    <property type="evidence" value="ECO:0007669"/>
    <property type="project" value="UniProtKB-KW"/>
</dbReference>